<dbReference type="RefSeq" id="WP_129795086.1">
    <property type="nucleotide sequence ID" value="NZ_RCYR01000080.1"/>
</dbReference>
<accession>A0A4Q5C2V1</accession>
<dbReference type="AlphaFoldDB" id="A0A4Q5C2V1"/>
<dbReference type="Proteomes" id="UP000292665">
    <property type="component" value="Unassembled WGS sequence"/>
</dbReference>
<name>A0A4Q5C2V1_9FIRM</name>
<sequence>MSKEQATEKWVVEVRRAHAVEHRPGNWCCVAQCDDGQTAITVADALQNFMRTGLIGDDFHTRTRLVGEKGV</sequence>
<dbReference type="EMBL" id="RCYR01000080">
    <property type="protein sequence ID" value="RYS75172.1"/>
    <property type="molecule type" value="Genomic_DNA"/>
</dbReference>
<gene>
    <name evidence="1" type="ORF">EAI93_14305</name>
</gene>
<comment type="caution">
    <text evidence="1">The sequence shown here is derived from an EMBL/GenBank/DDBJ whole genome shotgun (WGS) entry which is preliminary data.</text>
</comment>
<proteinExistence type="predicted"/>
<organism evidence="1 2">
    <name type="scientific">[Ruminococcus] torques</name>
    <dbReference type="NCBI Taxonomy" id="33039"/>
    <lineage>
        <taxon>Bacteria</taxon>
        <taxon>Bacillati</taxon>
        <taxon>Bacillota</taxon>
        <taxon>Clostridia</taxon>
        <taxon>Lachnospirales</taxon>
        <taxon>Lachnospiraceae</taxon>
        <taxon>Mediterraneibacter</taxon>
    </lineage>
</organism>
<evidence type="ECO:0000313" key="1">
    <source>
        <dbReference type="EMBL" id="RYS75172.1"/>
    </source>
</evidence>
<reference evidence="1 2" key="1">
    <citation type="journal article" date="2019" name="Science, e1252229">
        <title>Invertible promoters mediate bacterial phase variation, antibiotic resistance, and host adaptation in the gut.</title>
        <authorList>
            <person name="Jiang X."/>
            <person name="Hall A.B."/>
            <person name="Arthur T.D."/>
            <person name="Plichta D.R."/>
            <person name="Covington C.T."/>
            <person name="Poyet M."/>
            <person name="Crothers J."/>
            <person name="Moses P.L."/>
            <person name="Tolonen A.C."/>
            <person name="Vlamakis H."/>
            <person name="Alm E.J."/>
            <person name="Xavier R.J."/>
        </authorList>
    </citation>
    <scope>NUCLEOTIDE SEQUENCE [LARGE SCALE GENOMIC DNA]</scope>
    <source>
        <strain evidence="2">aa_0143</strain>
    </source>
</reference>
<protein>
    <submittedName>
        <fullName evidence="1">Uncharacterized protein</fullName>
    </submittedName>
</protein>
<evidence type="ECO:0000313" key="2">
    <source>
        <dbReference type="Proteomes" id="UP000292665"/>
    </source>
</evidence>